<dbReference type="EMBL" id="SDLO01000010">
    <property type="protein sequence ID" value="TDK88605.1"/>
    <property type="molecule type" value="Genomic_DNA"/>
</dbReference>
<protein>
    <submittedName>
        <fullName evidence="2">Uncharacterized protein</fullName>
    </submittedName>
</protein>
<accession>A0A4R5WF54</accession>
<feature type="region of interest" description="Disordered" evidence="1">
    <location>
        <begin position="88"/>
        <end position="136"/>
    </location>
</feature>
<dbReference type="Proteomes" id="UP000294929">
    <property type="component" value="Unassembled WGS sequence"/>
</dbReference>
<sequence length="136" mass="14257">MTHTDFGADALGDLPVDLRLLAQALLDKIDPVVRLSVAMLADGENPSDCNQVWCPVCALVALANDEQHPMLTAIAEHSTTFLDAVRAALADQGPAGPHPEPPTDPSGPGGKHRQPDDPDGPPGPGRYQSIPVSVEE</sequence>
<dbReference type="RefSeq" id="WP_133427015.1">
    <property type="nucleotide sequence ID" value="NZ_JAPMJT010000003.1"/>
</dbReference>
<proteinExistence type="predicted"/>
<dbReference type="AlphaFoldDB" id="A0A4R5WF54"/>
<organism evidence="2 3">
    <name type="scientific">Mycolicibacterium mucogenicum</name>
    <name type="common">Mycobacterium mucogenicum</name>
    <dbReference type="NCBI Taxonomy" id="56689"/>
    <lineage>
        <taxon>Bacteria</taxon>
        <taxon>Bacillati</taxon>
        <taxon>Actinomycetota</taxon>
        <taxon>Actinomycetes</taxon>
        <taxon>Mycobacteriales</taxon>
        <taxon>Mycobacteriaceae</taxon>
        <taxon>Mycolicibacterium</taxon>
    </lineage>
</organism>
<evidence type="ECO:0000256" key="1">
    <source>
        <dbReference type="SAM" id="MobiDB-lite"/>
    </source>
</evidence>
<reference evidence="2 3" key="1">
    <citation type="submission" date="2019-01" db="EMBL/GenBank/DDBJ databases">
        <title>High-quality-draft genome sequences of five non-tuberculosis mycobacteriaceae isolated from a nosocomial environment.</title>
        <authorList>
            <person name="Tiago I."/>
            <person name="Alarico S."/>
            <person name="Pereira S.G."/>
            <person name="Coelho C."/>
            <person name="Maranha A."/>
            <person name="Empadinhas N."/>
        </authorList>
    </citation>
    <scope>NUCLEOTIDE SEQUENCE [LARGE SCALE GENOMIC DNA]</scope>
    <source>
        <strain evidence="2 3">24AIII</strain>
    </source>
</reference>
<feature type="compositionally biased region" description="Pro residues" evidence="1">
    <location>
        <begin position="96"/>
        <end position="105"/>
    </location>
</feature>
<evidence type="ECO:0000313" key="3">
    <source>
        <dbReference type="Proteomes" id="UP000294929"/>
    </source>
</evidence>
<gene>
    <name evidence="2" type="ORF">EUA03_14395</name>
</gene>
<name>A0A4R5WF54_MYCMU</name>
<comment type="caution">
    <text evidence="2">The sequence shown here is derived from an EMBL/GenBank/DDBJ whole genome shotgun (WGS) entry which is preliminary data.</text>
</comment>
<evidence type="ECO:0000313" key="2">
    <source>
        <dbReference type="EMBL" id="TDK88605.1"/>
    </source>
</evidence>